<dbReference type="InterPro" id="IPR019476">
    <property type="entry name" value="T4SS_TraD_DNA-bd"/>
</dbReference>
<evidence type="ECO:0000259" key="7">
    <source>
        <dbReference type="Pfam" id="PF10412"/>
    </source>
</evidence>
<evidence type="ECO:0000256" key="3">
    <source>
        <dbReference type="ARBA" id="ARBA00022692"/>
    </source>
</evidence>
<protein>
    <submittedName>
        <fullName evidence="8">Type IV secretory system conjugative DNA transfer family protein</fullName>
    </submittedName>
</protein>
<keyword evidence="9" id="KW-1185">Reference proteome</keyword>
<keyword evidence="3 6" id="KW-0812">Transmembrane</keyword>
<dbReference type="Proteomes" id="UP001596099">
    <property type="component" value="Unassembled WGS sequence"/>
</dbReference>
<accession>A0ABD5RTG4</accession>
<dbReference type="Pfam" id="PF10412">
    <property type="entry name" value="TrwB_AAD_bind"/>
    <property type="match status" value="1"/>
</dbReference>
<evidence type="ECO:0000256" key="4">
    <source>
        <dbReference type="ARBA" id="ARBA00022989"/>
    </source>
</evidence>
<dbReference type="Gene3D" id="1.10.8.80">
    <property type="entry name" value="Magnesium chelatase subunit I, C-Terminal domain"/>
    <property type="match status" value="1"/>
</dbReference>
<dbReference type="RefSeq" id="WP_247421993.1">
    <property type="nucleotide sequence ID" value="NZ_JALLGW010000009.1"/>
</dbReference>
<dbReference type="GO" id="GO:0005886">
    <property type="term" value="C:plasma membrane"/>
    <property type="evidence" value="ECO:0007669"/>
    <property type="project" value="UniProtKB-SubCell"/>
</dbReference>
<keyword evidence="5 6" id="KW-0472">Membrane</keyword>
<dbReference type="SUPFAM" id="SSF52540">
    <property type="entry name" value="P-loop containing nucleoside triphosphate hydrolases"/>
    <property type="match status" value="1"/>
</dbReference>
<comment type="caution">
    <text evidence="8">The sequence shown here is derived from an EMBL/GenBank/DDBJ whole genome shotgun (WGS) entry which is preliminary data.</text>
</comment>
<sequence>MIVHTDYQASSADDLLGYLDRGAGLYTRTGQLASNTDVQTFLDASERHQFERQLVFSPEYGETMTDDEMLLAARQTLSEFFRGHPSCRWLLAVHRDTDHPHVQVALTGQRHDLYLDADDLSALRQLAADQFREGHEQNRPHGRSLAVLPLAPWIADVPTPGPLVLVLGAVVVLAVFAGLWIIGREVLSRVGWFAASRSGGWVLPLRIITDRRPSRFAGWLPHIGIERRSTLFLGSSGAGKTNAIGHLLPQLADEGPLIVFDYKGDFGAGDFDRPTIRFTTSGWNLFNEVRDEFEIREMCRSLFPPADDGDFFLAAARQVFTVVCIYLWREADEQGEDISNADLVAFFQSRSRLDVYESLGSYTDLDRSALDPDADRQAAGVWASVQQVVTDLFSGFASSTGEFAIREYIENPDGAVLLLDYPIVQGESAKPLFRWAIDWAIRWSLADSSTPCTFVLDEFDRLPRVRRLDDLVNAGRSTDTRAILGVQSIGQLEDSYGKGRASALLSGLVQQVLLQSHDTSSLDHIQEEMGLDDAPLDRSVIQRFKPGECVVRLVRGEWVRGRVPLVGSITPLQSLTRAFENRR</sequence>
<proteinExistence type="predicted"/>
<organism evidence="8 9">
    <name type="scientific">Halomarina salina</name>
    <dbReference type="NCBI Taxonomy" id="1872699"/>
    <lineage>
        <taxon>Archaea</taxon>
        <taxon>Methanobacteriati</taxon>
        <taxon>Methanobacteriota</taxon>
        <taxon>Stenosarchaea group</taxon>
        <taxon>Halobacteria</taxon>
        <taxon>Halobacteriales</taxon>
        <taxon>Natronomonadaceae</taxon>
        <taxon>Halomarina</taxon>
    </lineage>
</organism>
<keyword evidence="4 6" id="KW-1133">Transmembrane helix</keyword>
<dbReference type="PANTHER" id="PTHR37937:SF1">
    <property type="entry name" value="CONJUGATIVE TRANSFER: DNA TRANSPORT"/>
    <property type="match status" value="1"/>
</dbReference>
<evidence type="ECO:0000313" key="9">
    <source>
        <dbReference type="Proteomes" id="UP001596099"/>
    </source>
</evidence>
<evidence type="ECO:0000256" key="6">
    <source>
        <dbReference type="SAM" id="Phobius"/>
    </source>
</evidence>
<evidence type="ECO:0000256" key="5">
    <source>
        <dbReference type="ARBA" id="ARBA00023136"/>
    </source>
</evidence>
<dbReference type="CDD" id="cd01127">
    <property type="entry name" value="TrwB_TraG_TraD_VirD4"/>
    <property type="match status" value="1"/>
</dbReference>
<dbReference type="AlphaFoldDB" id="A0ABD5RTG4"/>
<dbReference type="InterPro" id="IPR051539">
    <property type="entry name" value="T4SS-coupling_protein"/>
</dbReference>
<feature type="domain" description="Type IV secretion system coupling protein TraD DNA-binding" evidence="7">
    <location>
        <begin position="224"/>
        <end position="533"/>
    </location>
</feature>
<dbReference type="InterPro" id="IPR027417">
    <property type="entry name" value="P-loop_NTPase"/>
</dbReference>
<dbReference type="PANTHER" id="PTHR37937">
    <property type="entry name" value="CONJUGATIVE TRANSFER: DNA TRANSPORT"/>
    <property type="match status" value="1"/>
</dbReference>
<gene>
    <name evidence="8" type="ORF">ACFPYI_20300</name>
</gene>
<dbReference type="EMBL" id="JBHSQH010000003">
    <property type="protein sequence ID" value="MFC5973678.1"/>
    <property type="molecule type" value="Genomic_DNA"/>
</dbReference>
<feature type="transmembrane region" description="Helical" evidence="6">
    <location>
        <begin position="163"/>
        <end position="182"/>
    </location>
</feature>
<name>A0ABD5RTG4_9EURY</name>
<comment type="subcellular location">
    <subcellularLocation>
        <location evidence="1">Cell membrane</location>
        <topology evidence="1">Multi-pass membrane protein</topology>
    </subcellularLocation>
</comment>
<dbReference type="Gene3D" id="3.40.50.300">
    <property type="entry name" value="P-loop containing nucleotide triphosphate hydrolases"/>
    <property type="match status" value="1"/>
</dbReference>
<keyword evidence="2" id="KW-1003">Cell membrane</keyword>
<evidence type="ECO:0000256" key="2">
    <source>
        <dbReference type="ARBA" id="ARBA00022475"/>
    </source>
</evidence>
<evidence type="ECO:0000256" key="1">
    <source>
        <dbReference type="ARBA" id="ARBA00004651"/>
    </source>
</evidence>
<reference evidence="8 9" key="1">
    <citation type="journal article" date="2019" name="Int. J. Syst. Evol. Microbiol.">
        <title>The Global Catalogue of Microorganisms (GCM) 10K type strain sequencing project: providing services to taxonomists for standard genome sequencing and annotation.</title>
        <authorList>
            <consortium name="The Broad Institute Genomics Platform"/>
            <consortium name="The Broad Institute Genome Sequencing Center for Infectious Disease"/>
            <person name="Wu L."/>
            <person name="Ma J."/>
        </authorList>
    </citation>
    <scope>NUCLEOTIDE SEQUENCE [LARGE SCALE GENOMIC DNA]</scope>
    <source>
        <strain evidence="8 9">CGMCC 1.12543</strain>
    </source>
</reference>
<evidence type="ECO:0000313" key="8">
    <source>
        <dbReference type="EMBL" id="MFC5973678.1"/>
    </source>
</evidence>